<feature type="compositionally biased region" description="Acidic residues" evidence="1">
    <location>
        <begin position="74"/>
        <end position="93"/>
    </location>
</feature>
<evidence type="ECO:0000313" key="3">
    <source>
        <dbReference type="Proteomes" id="UP001063166"/>
    </source>
</evidence>
<dbReference type="AlphaFoldDB" id="A0A9P3Q240"/>
<gene>
    <name evidence="2" type="ORF">LshimejAT787_2200700</name>
</gene>
<evidence type="ECO:0000313" key="2">
    <source>
        <dbReference type="EMBL" id="GLB45407.1"/>
    </source>
</evidence>
<protein>
    <submittedName>
        <fullName evidence="2">Uncharacterized protein</fullName>
    </submittedName>
</protein>
<dbReference type="OrthoDB" id="3232941at2759"/>
<proteinExistence type="predicted"/>
<reference evidence="2" key="1">
    <citation type="submission" date="2022-07" db="EMBL/GenBank/DDBJ databases">
        <title>The genome of Lyophyllum shimeji provides insight into the initial evolution of ectomycorrhizal fungal genome.</title>
        <authorList>
            <person name="Kobayashi Y."/>
            <person name="Shibata T."/>
            <person name="Hirakawa H."/>
            <person name="Shigenobu S."/>
            <person name="Nishiyama T."/>
            <person name="Yamada A."/>
            <person name="Hasebe M."/>
            <person name="Kawaguchi M."/>
        </authorList>
    </citation>
    <scope>NUCLEOTIDE SEQUENCE</scope>
    <source>
        <strain evidence="2">AT787</strain>
    </source>
</reference>
<evidence type="ECO:0000256" key="1">
    <source>
        <dbReference type="SAM" id="MobiDB-lite"/>
    </source>
</evidence>
<comment type="caution">
    <text evidence="2">The sequence shown here is derived from an EMBL/GenBank/DDBJ whole genome shotgun (WGS) entry which is preliminary data.</text>
</comment>
<name>A0A9P3Q240_LYOSH</name>
<dbReference type="EMBL" id="BRPK01000022">
    <property type="protein sequence ID" value="GLB45407.1"/>
    <property type="molecule type" value="Genomic_DNA"/>
</dbReference>
<dbReference type="Proteomes" id="UP001063166">
    <property type="component" value="Unassembled WGS sequence"/>
</dbReference>
<feature type="region of interest" description="Disordered" evidence="1">
    <location>
        <begin position="73"/>
        <end position="96"/>
    </location>
</feature>
<keyword evidence="3" id="KW-1185">Reference proteome</keyword>
<accession>A0A9P3Q240</accession>
<organism evidence="2 3">
    <name type="scientific">Lyophyllum shimeji</name>
    <name type="common">Hon-shimeji</name>
    <name type="synonym">Tricholoma shimeji</name>
    <dbReference type="NCBI Taxonomy" id="47721"/>
    <lineage>
        <taxon>Eukaryota</taxon>
        <taxon>Fungi</taxon>
        <taxon>Dikarya</taxon>
        <taxon>Basidiomycota</taxon>
        <taxon>Agaricomycotina</taxon>
        <taxon>Agaricomycetes</taxon>
        <taxon>Agaricomycetidae</taxon>
        <taxon>Agaricales</taxon>
        <taxon>Tricholomatineae</taxon>
        <taxon>Lyophyllaceae</taxon>
        <taxon>Lyophyllum</taxon>
    </lineage>
</organism>
<sequence length="146" mass="16827">MMHYVESIQALGSADGYNTESPERLHIDFAKDAYRASNKRDYVEQMTLWLQRREAMWMREVFCMWVNDGLAAEPEVEDEGDNDGDDKESESDTEPERHQLLFLTLTPFLLPHLWSPATSSQRSLLSRTLALTVFVPTSVPLTSFLR</sequence>